<gene>
    <name evidence="6" type="ORF">AB0E61_16535</name>
</gene>
<comment type="caution">
    <text evidence="6">The sequence shown here is derived from an EMBL/GenBank/DDBJ whole genome shotgun (WGS) entry which is preliminary data.</text>
</comment>
<dbReference type="InterPro" id="IPR000847">
    <property type="entry name" value="LysR_HTH_N"/>
</dbReference>
<evidence type="ECO:0000313" key="6">
    <source>
        <dbReference type="EMBL" id="MEU3711691.1"/>
    </source>
</evidence>
<dbReference type="Pfam" id="PF00126">
    <property type="entry name" value="HTH_1"/>
    <property type="match status" value="1"/>
</dbReference>
<dbReference type="Pfam" id="PF03466">
    <property type="entry name" value="LysR_substrate"/>
    <property type="match status" value="1"/>
</dbReference>
<proteinExistence type="inferred from homology"/>
<feature type="domain" description="HTH lysR-type" evidence="5">
    <location>
        <begin position="3"/>
        <end position="61"/>
    </location>
</feature>
<keyword evidence="2" id="KW-0805">Transcription regulation</keyword>
<reference evidence="6 7" key="1">
    <citation type="submission" date="2024-06" db="EMBL/GenBank/DDBJ databases">
        <title>The Natural Products Discovery Center: Release of the First 8490 Sequenced Strains for Exploring Actinobacteria Biosynthetic Diversity.</title>
        <authorList>
            <person name="Kalkreuter E."/>
            <person name="Kautsar S.A."/>
            <person name="Yang D."/>
            <person name="Bader C.D."/>
            <person name="Teijaro C.N."/>
            <person name="Fluegel L."/>
            <person name="Davis C.M."/>
            <person name="Simpson J.R."/>
            <person name="Lauterbach L."/>
            <person name="Steele A.D."/>
            <person name="Gui C."/>
            <person name="Meng S."/>
            <person name="Li G."/>
            <person name="Viehrig K."/>
            <person name="Ye F."/>
            <person name="Su P."/>
            <person name="Kiefer A.F."/>
            <person name="Nichols A."/>
            <person name="Cepeda A.J."/>
            <person name="Yan W."/>
            <person name="Fan B."/>
            <person name="Jiang Y."/>
            <person name="Adhikari A."/>
            <person name="Zheng C.-J."/>
            <person name="Schuster L."/>
            <person name="Cowan T.M."/>
            <person name="Smanski M.J."/>
            <person name="Chevrette M.G."/>
            <person name="De Carvalho L.P.S."/>
            <person name="Shen B."/>
        </authorList>
    </citation>
    <scope>NUCLEOTIDE SEQUENCE [LARGE SCALE GENOMIC DNA]</scope>
    <source>
        <strain evidence="6 7">NPDC033039</strain>
    </source>
</reference>
<dbReference type="Gene3D" id="3.40.190.10">
    <property type="entry name" value="Periplasmic binding protein-like II"/>
    <property type="match status" value="2"/>
</dbReference>
<evidence type="ECO:0000259" key="5">
    <source>
        <dbReference type="PROSITE" id="PS50931"/>
    </source>
</evidence>
<keyword evidence="3" id="KW-0238">DNA-binding</keyword>
<dbReference type="InterPro" id="IPR036390">
    <property type="entry name" value="WH_DNA-bd_sf"/>
</dbReference>
<dbReference type="InterPro" id="IPR036388">
    <property type="entry name" value="WH-like_DNA-bd_sf"/>
</dbReference>
<sequence>MGFTLVQLRYFLVAAERGSMTEASAELHIAQSAVSTAVHNLERDLRVQLFIRRRGRSLTLTPAGERLRQQARELLGRAHEVEREAQGSGESLSGPVTVGCFVTLAPYYLPPLFSECTRRHPGIEIDVVEAETDQLVQALTAGRIDFALTYDLGLSAEPDLHCETIAHAPAYVIVPADHPLADRDGVELAELSAEPLVLLDLPHSRDYFRSLVAATGGAPDVRYRTRSYETVRSLVARGLGYSVLNQRPATRQTYGGGEIAALPLRDAGPPLAVQIASVGGVTQSARARAAMDVLRDTAPRPAGT</sequence>
<dbReference type="RefSeq" id="WP_051739710.1">
    <property type="nucleotide sequence ID" value="NZ_JBEZVI010000012.1"/>
</dbReference>
<dbReference type="Proteomes" id="UP001550853">
    <property type="component" value="Unassembled WGS sequence"/>
</dbReference>
<dbReference type="PANTHER" id="PTHR30346:SF0">
    <property type="entry name" value="HCA OPERON TRANSCRIPTIONAL ACTIVATOR HCAR"/>
    <property type="match status" value="1"/>
</dbReference>
<name>A0ABV2Z252_9ACTN</name>
<dbReference type="CDD" id="cd08412">
    <property type="entry name" value="PBP2_PAO1_like"/>
    <property type="match status" value="1"/>
</dbReference>
<evidence type="ECO:0000256" key="4">
    <source>
        <dbReference type="ARBA" id="ARBA00023163"/>
    </source>
</evidence>
<evidence type="ECO:0000256" key="2">
    <source>
        <dbReference type="ARBA" id="ARBA00023015"/>
    </source>
</evidence>
<dbReference type="SUPFAM" id="SSF46785">
    <property type="entry name" value="Winged helix' DNA-binding domain"/>
    <property type="match status" value="1"/>
</dbReference>
<evidence type="ECO:0000256" key="1">
    <source>
        <dbReference type="ARBA" id="ARBA00009437"/>
    </source>
</evidence>
<keyword evidence="7" id="KW-1185">Reference proteome</keyword>
<dbReference type="InterPro" id="IPR005119">
    <property type="entry name" value="LysR_subst-bd"/>
</dbReference>
<dbReference type="EMBL" id="JBEZVI010000012">
    <property type="protein sequence ID" value="MEU3711691.1"/>
    <property type="molecule type" value="Genomic_DNA"/>
</dbReference>
<keyword evidence="4" id="KW-0804">Transcription</keyword>
<organism evidence="6 7">
    <name type="scientific">Streptomyces catenulae</name>
    <dbReference type="NCBI Taxonomy" id="66875"/>
    <lineage>
        <taxon>Bacteria</taxon>
        <taxon>Bacillati</taxon>
        <taxon>Actinomycetota</taxon>
        <taxon>Actinomycetes</taxon>
        <taxon>Kitasatosporales</taxon>
        <taxon>Streptomycetaceae</taxon>
        <taxon>Streptomyces</taxon>
    </lineage>
</organism>
<dbReference type="SUPFAM" id="SSF53850">
    <property type="entry name" value="Periplasmic binding protein-like II"/>
    <property type="match status" value="1"/>
</dbReference>
<dbReference type="PRINTS" id="PR00039">
    <property type="entry name" value="HTHLYSR"/>
</dbReference>
<dbReference type="Gene3D" id="1.10.10.10">
    <property type="entry name" value="Winged helix-like DNA-binding domain superfamily/Winged helix DNA-binding domain"/>
    <property type="match status" value="1"/>
</dbReference>
<evidence type="ECO:0000313" key="7">
    <source>
        <dbReference type="Proteomes" id="UP001550853"/>
    </source>
</evidence>
<dbReference type="PROSITE" id="PS50931">
    <property type="entry name" value="HTH_LYSR"/>
    <property type="match status" value="1"/>
</dbReference>
<evidence type="ECO:0000256" key="3">
    <source>
        <dbReference type="ARBA" id="ARBA00023125"/>
    </source>
</evidence>
<dbReference type="PANTHER" id="PTHR30346">
    <property type="entry name" value="TRANSCRIPTIONAL DUAL REGULATOR HCAR-RELATED"/>
    <property type="match status" value="1"/>
</dbReference>
<accession>A0ABV2Z252</accession>
<comment type="similarity">
    <text evidence="1">Belongs to the LysR transcriptional regulatory family.</text>
</comment>
<protein>
    <submittedName>
        <fullName evidence="6">LysR family transcriptional regulator</fullName>
    </submittedName>
</protein>